<accession>A0A0R2CXJ2</accession>
<dbReference type="RefSeq" id="WP_057875656.1">
    <property type="nucleotide sequence ID" value="NZ_AYZD01000015.1"/>
</dbReference>
<keyword evidence="5" id="KW-1185">Reference proteome</keyword>
<dbReference type="InterPro" id="IPR044068">
    <property type="entry name" value="CB"/>
</dbReference>
<dbReference type="STRING" id="1423725.FC19_GL000623"/>
<dbReference type="GO" id="GO:0003677">
    <property type="term" value="F:DNA binding"/>
    <property type="evidence" value="ECO:0007669"/>
    <property type="project" value="UniProtKB-UniRule"/>
</dbReference>
<evidence type="ECO:0000259" key="3">
    <source>
        <dbReference type="PROSITE" id="PS51900"/>
    </source>
</evidence>
<dbReference type="Gene3D" id="1.10.150.130">
    <property type="match status" value="1"/>
</dbReference>
<evidence type="ECO:0000256" key="2">
    <source>
        <dbReference type="PROSITE-ProRule" id="PRU01248"/>
    </source>
</evidence>
<feature type="domain" description="Core-binding (CB)" evidence="3">
    <location>
        <begin position="3"/>
        <end position="91"/>
    </location>
</feature>
<comment type="caution">
    <text evidence="4">The sequence shown here is derived from an EMBL/GenBank/DDBJ whole genome shotgun (WGS) entry which is preliminary data.</text>
</comment>
<dbReference type="SUPFAM" id="SSF47823">
    <property type="entry name" value="lambda integrase-like, N-terminal domain"/>
    <property type="match status" value="1"/>
</dbReference>
<gene>
    <name evidence="4" type="ORF">FC19_GL000623</name>
</gene>
<dbReference type="InterPro" id="IPR010998">
    <property type="entry name" value="Integrase_recombinase_N"/>
</dbReference>
<dbReference type="OrthoDB" id="2328477at2"/>
<protein>
    <submittedName>
        <fullName evidence="4">Integrase recombinase xerD</fullName>
    </submittedName>
</protein>
<dbReference type="PATRIC" id="fig|1423725.3.peg.644"/>
<dbReference type="GO" id="GO:0015074">
    <property type="term" value="P:DNA integration"/>
    <property type="evidence" value="ECO:0007669"/>
    <property type="project" value="InterPro"/>
</dbReference>
<dbReference type="Pfam" id="PF02899">
    <property type="entry name" value="Phage_int_SAM_1"/>
    <property type="match status" value="1"/>
</dbReference>
<sequence length="275" mass="33179">MGYPYQHPFEKYLVKKMLADSTIKSYDHDLNDFFTYLRHFNTIYQEKPSISQLQESDIRDYFAVLLVKRSNKYTTYNKVLSHLKRYFEYLFHENLIQTLPTLALTGKKLSQTNSSLLDWPKELSQLLASKELSFYTRLTLLLCAHFYPVSEFLQPNFYTVFKHEHLEEFEKEFMQDFFVFIQPLRQKQKTADLFLKHRFDPITPQLTLPALHKYLKYDEKKCTFSLSPQKLYQNAIFHYLALHQHKSDSEILQKLRLTPSSLNYYRQTYWKKKSL</sequence>
<name>A0A0R2CXJ2_9LACO</name>
<evidence type="ECO:0000313" key="5">
    <source>
        <dbReference type="Proteomes" id="UP000051015"/>
    </source>
</evidence>
<reference evidence="4 5" key="1">
    <citation type="journal article" date="2015" name="Genome Announc.">
        <title>Expanding the biotechnology potential of lactobacilli through comparative genomics of 213 strains and associated genera.</title>
        <authorList>
            <person name="Sun Z."/>
            <person name="Harris H.M."/>
            <person name="McCann A."/>
            <person name="Guo C."/>
            <person name="Argimon S."/>
            <person name="Zhang W."/>
            <person name="Yang X."/>
            <person name="Jeffery I.B."/>
            <person name="Cooney J.C."/>
            <person name="Kagawa T.F."/>
            <person name="Liu W."/>
            <person name="Song Y."/>
            <person name="Salvetti E."/>
            <person name="Wrobel A."/>
            <person name="Rasinkangas P."/>
            <person name="Parkhill J."/>
            <person name="Rea M.C."/>
            <person name="O'Sullivan O."/>
            <person name="Ritari J."/>
            <person name="Douillard F.P."/>
            <person name="Paul Ross R."/>
            <person name="Yang R."/>
            <person name="Briner A.E."/>
            <person name="Felis G.E."/>
            <person name="de Vos W.M."/>
            <person name="Barrangou R."/>
            <person name="Klaenhammer T.R."/>
            <person name="Caufield P.W."/>
            <person name="Cui Y."/>
            <person name="Zhang H."/>
            <person name="O'Toole P.W."/>
        </authorList>
    </citation>
    <scope>NUCLEOTIDE SEQUENCE [LARGE SCALE GENOMIC DNA]</scope>
    <source>
        <strain evidence="4 5">DSM 21051</strain>
    </source>
</reference>
<dbReference type="Proteomes" id="UP000051015">
    <property type="component" value="Unassembled WGS sequence"/>
</dbReference>
<dbReference type="PROSITE" id="PS51900">
    <property type="entry name" value="CB"/>
    <property type="match status" value="1"/>
</dbReference>
<dbReference type="AlphaFoldDB" id="A0A0R2CXJ2"/>
<evidence type="ECO:0000313" key="4">
    <source>
        <dbReference type="EMBL" id="KRM96336.1"/>
    </source>
</evidence>
<proteinExistence type="predicted"/>
<evidence type="ECO:0000256" key="1">
    <source>
        <dbReference type="ARBA" id="ARBA00023125"/>
    </source>
</evidence>
<organism evidence="4 5">
    <name type="scientific">Liquorilactobacillus aquaticus DSM 21051</name>
    <dbReference type="NCBI Taxonomy" id="1423725"/>
    <lineage>
        <taxon>Bacteria</taxon>
        <taxon>Bacillati</taxon>
        <taxon>Bacillota</taxon>
        <taxon>Bacilli</taxon>
        <taxon>Lactobacillales</taxon>
        <taxon>Lactobacillaceae</taxon>
        <taxon>Liquorilactobacillus</taxon>
    </lineage>
</organism>
<dbReference type="InterPro" id="IPR004107">
    <property type="entry name" value="Integrase_SAM-like_N"/>
</dbReference>
<dbReference type="EMBL" id="AYZD01000015">
    <property type="protein sequence ID" value="KRM96336.1"/>
    <property type="molecule type" value="Genomic_DNA"/>
</dbReference>
<keyword evidence="1 2" id="KW-0238">DNA-binding</keyword>